<dbReference type="InterPro" id="IPR003655">
    <property type="entry name" value="aKRAB"/>
</dbReference>
<feature type="region of interest" description="Disordered" evidence="8">
    <location>
        <begin position="373"/>
        <end position="396"/>
    </location>
</feature>
<feature type="region of interest" description="Disordered" evidence="8">
    <location>
        <begin position="231"/>
        <end position="274"/>
    </location>
</feature>
<dbReference type="SMART" id="SM00349">
    <property type="entry name" value="KRAB"/>
    <property type="match status" value="1"/>
</dbReference>
<dbReference type="InterPro" id="IPR036236">
    <property type="entry name" value="Znf_C2H2_sf"/>
</dbReference>
<feature type="region of interest" description="Disordered" evidence="8">
    <location>
        <begin position="566"/>
        <end position="603"/>
    </location>
</feature>
<dbReference type="SMART" id="SM00355">
    <property type="entry name" value="ZnF_C2H2"/>
    <property type="match status" value="4"/>
</dbReference>
<dbReference type="GO" id="GO:0000981">
    <property type="term" value="F:DNA-binding transcription factor activity, RNA polymerase II-specific"/>
    <property type="evidence" value="ECO:0007669"/>
    <property type="project" value="TreeGrafter"/>
</dbReference>
<dbReference type="InterPro" id="IPR036051">
    <property type="entry name" value="KRAB_dom_sf"/>
</dbReference>
<feature type="compositionally biased region" description="Polar residues" evidence="8">
    <location>
        <begin position="587"/>
        <end position="599"/>
    </location>
</feature>
<evidence type="ECO:0000256" key="7">
    <source>
        <dbReference type="PROSITE-ProRule" id="PRU00042"/>
    </source>
</evidence>
<keyword evidence="4 7" id="KW-0863">Zinc-finger</keyword>
<dbReference type="FunFam" id="3.30.160.60:FF:000145">
    <property type="entry name" value="Zinc finger protein 574"/>
    <property type="match status" value="1"/>
</dbReference>
<evidence type="ECO:0000256" key="8">
    <source>
        <dbReference type="SAM" id="MobiDB-lite"/>
    </source>
</evidence>
<feature type="compositionally biased region" description="Acidic residues" evidence="8">
    <location>
        <begin position="382"/>
        <end position="391"/>
    </location>
</feature>
<keyword evidence="5" id="KW-0862">Zinc</keyword>
<dbReference type="CDD" id="cd07765">
    <property type="entry name" value="KRAB_A-box"/>
    <property type="match status" value="1"/>
</dbReference>
<feature type="domain" description="C2H2-type" evidence="9">
    <location>
        <begin position="635"/>
        <end position="662"/>
    </location>
</feature>
<organism evidence="12 13">
    <name type="scientific">Calonectris borealis</name>
    <name type="common">Cory's shearwater</name>
    <dbReference type="NCBI Taxonomy" id="1323832"/>
    <lineage>
        <taxon>Eukaryota</taxon>
        <taxon>Metazoa</taxon>
        <taxon>Chordata</taxon>
        <taxon>Craniata</taxon>
        <taxon>Vertebrata</taxon>
        <taxon>Euteleostomi</taxon>
        <taxon>Archelosauria</taxon>
        <taxon>Archosauria</taxon>
        <taxon>Dinosauria</taxon>
        <taxon>Saurischia</taxon>
        <taxon>Theropoda</taxon>
        <taxon>Coelurosauria</taxon>
        <taxon>Aves</taxon>
        <taxon>Neognathae</taxon>
        <taxon>Neoaves</taxon>
        <taxon>Aequornithes</taxon>
        <taxon>Procellariiformes</taxon>
        <taxon>Procellariidae</taxon>
        <taxon>Calonectris</taxon>
    </lineage>
</organism>
<dbReference type="GO" id="GO:0000977">
    <property type="term" value="F:RNA polymerase II transcription regulatory region sequence-specific DNA binding"/>
    <property type="evidence" value="ECO:0007669"/>
    <property type="project" value="TreeGrafter"/>
</dbReference>
<keyword evidence="2" id="KW-0479">Metal-binding</keyword>
<feature type="non-terminal residue" evidence="12">
    <location>
        <position position="1"/>
    </location>
</feature>
<feature type="region of interest" description="Disordered" evidence="8">
    <location>
        <begin position="1"/>
        <end position="30"/>
    </location>
</feature>
<evidence type="ECO:0000256" key="3">
    <source>
        <dbReference type="ARBA" id="ARBA00022737"/>
    </source>
</evidence>
<dbReference type="PROSITE" id="PS50157">
    <property type="entry name" value="ZINC_FINGER_C2H2_2"/>
    <property type="match status" value="4"/>
</dbReference>
<dbReference type="FunFam" id="3.30.160.60:FF:000340">
    <property type="entry name" value="zinc finger protein 473 isoform X1"/>
    <property type="match status" value="1"/>
</dbReference>
<dbReference type="PANTHER" id="PTHR24381">
    <property type="entry name" value="ZINC FINGER PROTEIN"/>
    <property type="match status" value="1"/>
</dbReference>
<feature type="region of interest" description="Disordered" evidence="8">
    <location>
        <begin position="665"/>
        <end position="686"/>
    </location>
</feature>
<sequence length="686" mass="76206">TSRPPPQGPGTPRRKAVRAMGPRAAAGQAEAQQLQELRSRTERAERRLLACENLVGELGSNLAALGSLLQDYGHLQQRLDNVENLLKNRNFWILRLPPSSRGEVPKVPVTFDDISVYFNEQEWERLDRWQKDLYRAVMRGNYETLISLADYAVSKPDILSRMERDGELCVQDGQESPQTHIGDGQEPPRARTREGQEPPQTPEEPDQMGEALGEDEPDVLSRMERDGELCVQDGQESPQTSVGGGQESPQTGVPGGQESPQTPEEMDQKEEALGEDKVPVEADAGKLGGCQEDLLPQAVPVPAPSQQRLWERARQVTVLKRSITREKQKPGGALSRCCQGKCQGFEGLNTRKYGNTTELPILVMNVMSLSAQKEELRREDQPETEMEEDPAESSTKEGFLLGNEMACEGASPPGNVKVKEEEPEALQEVSAPSPGPEIQKCPKSEPTKAKSKKKPSRCASSSLLMGNCRRGYVREWSHPCTECGKRFRLKINLIIHQRSHAKEGPYECTMCEISFADKRHLELHQSIHIKDRAFGAKVWGNVHPELRIRPRRKFCGTSCGSADSAGNGTNAGGPWLGQAKEEPDKGSLSSACVPQQQSPKPRGKTLMQCSLCKKFLSCTFSLQRHLRTHLRDRPYCCAACKKCFTRRTHLSRHEKIHDRQRALAALQQPATAQPATVAPAPRQPQP</sequence>
<feature type="domain" description="KRAB-related" evidence="11">
    <location>
        <begin position="106"/>
        <end position="170"/>
    </location>
</feature>
<evidence type="ECO:0000259" key="11">
    <source>
        <dbReference type="PROSITE" id="PS50806"/>
    </source>
</evidence>
<dbReference type="Proteomes" id="UP000535403">
    <property type="component" value="Unassembled WGS sequence"/>
</dbReference>
<accession>A0A7L3XG91</accession>
<evidence type="ECO:0000259" key="10">
    <source>
        <dbReference type="PROSITE" id="PS50805"/>
    </source>
</evidence>
<evidence type="ECO:0000313" key="13">
    <source>
        <dbReference type="Proteomes" id="UP000535403"/>
    </source>
</evidence>
<proteinExistence type="predicted"/>
<feature type="compositionally biased region" description="Polar residues" evidence="8">
    <location>
        <begin position="234"/>
        <end position="251"/>
    </location>
</feature>
<dbReference type="AlphaFoldDB" id="A0A7L3XG91"/>
<evidence type="ECO:0000256" key="4">
    <source>
        <dbReference type="ARBA" id="ARBA00022771"/>
    </source>
</evidence>
<reference evidence="12 13" key="1">
    <citation type="submission" date="2019-09" db="EMBL/GenBank/DDBJ databases">
        <title>Bird 10,000 Genomes (B10K) Project - Family phase.</title>
        <authorList>
            <person name="Zhang G."/>
        </authorList>
    </citation>
    <scope>NUCLEOTIDE SEQUENCE [LARGE SCALE GENOMIC DNA]</scope>
    <source>
        <strain evidence="12">OUT-0025</strain>
        <tissue evidence="12">Blood</tissue>
    </source>
</reference>
<comment type="subcellular location">
    <subcellularLocation>
        <location evidence="1">Nucleus</location>
    </subcellularLocation>
</comment>
<dbReference type="Gene3D" id="3.30.160.60">
    <property type="entry name" value="Classic Zinc Finger"/>
    <property type="match status" value="3"/>
</dbReference>
<keyword evidence="3" id="KW-0677">Repeat</keyword>
<dbReference type="InterPro" id="IPR001909">
    <property type="entry name" value="KRAB"/>
</dbReference>
<feature type="domain" description="KRAB" evidence="10">
    <location>
        <begin position="109"/>
        <end position="181"/>
    </location>
</feature>
<feature type="non-terminal residue" evidence="12">
    <location>
        <position position="686"/>
    </location>
</feature>
<evidence type="ECO:0000256" key="1">
    <source>
        <dbReference type="ARBA" id="ARBA00004123"/>
    </source>
</evidence>
<feature type="region of interest" description="Disordered" evidence="8">
    <location>
        <begin position="169"/>
        <end position="218"/>
    </location>
</feature>
<dbReference type="Gene3D" id="6.10.140.140">
    <property type="match status" value="1"/>
</dbReference>
<dbReference type="GO" id="GO:0005634">
    <property type="term" value="C:nucleus"/>
    <property type="evidence" value="ECO:0007669"/>
    <property type="project" value="UniProtKB-SubCell"/>
</dbReference>
<dbReference type="EMBL" id="VZUG01007674">
    <property type="protein sequence ID" value="NXV86871.1"/>
    <property type="molecule type" value="Genomic_DNA"/>
</dbReference>
<feature type="domain" description="C2H2-type" evidence="9">
    <location>
        <begin position="607"/>
        <end position="634"/>
    </location>
</feature>
<dbReference type="InterPro" id="IPR013087">
    <property type="entry name" value="Znf_C2H2_type"/>
</dbReference>
<dbReference type="PROSITE" id="PS00028">
    <property type="entry name" value="ZINC_FINGER_C2H2_1"/>
    <property type="match status" value="4"/>
</dbReference>
<dbReference type="PROSITE" id="PS50806">
    <property type="entry name" value="KRAB_RELATED"/>
    <property type="match status" value="1"/>
</dbReference>
<dbReference type="Pfam" id="PF00096">
    <property type="entry name" value="zf-C2H2"/>
    <property type="match status" value="2"/>
</dbReference>
<feature type="domain" description="C2H2-type" evidence="9">
    <location>
        <begin position="478"/>
        <end position="505"/>
    </location>
</feature>
<feature type="region of interest" description="Disordered" evidence="8">
    <location>
        <begin position="410"/>
        <end position="456"/>
    </location>
</feature>
<dbReference type="FunFam" id="3.30.160.60:FF:000100">
    <property type="entry name" value="Zinc finger 45-like"/>
    <property type="match status" value="1"/>
</dbReference>
<evidence type="ECO:0000259" key="9">
    <source>
        <dbReference type="PROSITE" id="PS50157"/>
    </source>
</evidence>
<dbReference type="GO" id="GO:0008270">
    <property type="term" value="F:zinc ion binding"/>
    <property type="evidence" value="ECO:0007669"/>
    <property type="project" value="UniProtKB-KW"/>
</dbReference>
<dbReference type="PROSITE" id="PS50805">
    <property type="entry name" value="KRAB"/>
    <property type="match status" value="1"/>
</dbReference>
<feature type="domain" description="C2H2-type" evidence="9">
    <location>
        <begin position="506"/>
        <end position="533"/>
    </location>
</feature>
<evidence type="ECO:0000256" key="5">
    <source>
        <dbReference type="ARBA" id="ARBA00022833"/>
    </source>
</evidence>
<keyword evidence="13" id="KW-1185">Reference proteome</keyword>
<evidence type="ECO:0000256" key="6">
    <source>
        <dbReference type="ARBA" id="ARBA00023242"/>
    </source>
</evidence>
<gene>
    <name evidence="12" type="primary">Znf783_0</name>
    <name evidence="12" type="ORF">CALBOR_R09608</name>
</gene>
<dbReference type="Pfam" id="PF01352">
    <property type="entry name" value="KRAB"/>
    <property type="match status" value="1"/>
</dbReference>
<evidence type="ECO:0000313" key="12">
    <source>
        <dbReference type="EMBL" id="NXV86871.1"/>
    </source>
</evidence>
<feature type="compositionally biased region" description="Basic and acidic residues" evidence="8">
    <location>
        <begin position="186"/>
        <end position="196"/>
    </location>
</feature>
<feature type="compositionally biased region" description="Acidic residues" evidence="8">
    <location>
        <begin position="203"/>
        <end position="218"/>
    </location>
</feature>
<dbReference type="SUPFAM" id="SSF109640">
    <property type="entry name" value="KRAB domain (Kruppel-associated box)"/>
    <property type="match status" value="1"/>
</dbReference>
<feature type="compositionally biased region" description="Low complexity" evidence="8">
    <location>
        <begin position="665"/>
        <end position="680"/>
    </location>
</feature>
<protein>
    <submittedName>
        <fullName evidence="12">ZN783 protein</fullName>
    </submittedName>
</protein>
<keyword evidence="6" id="KW-0539">Nucleus</keyword>
<name>A0A7L3XG91_9AVES</name>
<comment type="caution">
    <text evidence="12">The sequence shown here is derived from an EMBL/GenBank/DDBJ whole genome shotgun (WGS) entry which is preliminary data.</text>
</comment>
<evidence type="ECO:0000256" key="2">
    <source>
        <dbReference type="ARBA" id="ARBA00022723"/>
    </source>
</evidence>
<dbReference type="SUPFAM" id="SSF57667">
    <property type="entry name" value="beta-beta-alpha zinc fingers"/>
    <property type="match status" value="2"/>
</dbReference>
<dbReference type="PANTHER" id="PTHR24381:SF443">
    <property type="entry name" value="ZINC FINGER PROTEIN CKR1"/>
    <property type="match status" value="1"/>
</dbReference>